<evidence type="ECO:0000313" key="1">
    <source>
        <dbReference type="EMBL" id="KGJ71806.1"/>
    </source>
</evidence>
<organism evidence="1 3">
    <name type="scientific">Cryobacterium roopkundense</name>
    <dbReference type="NCBI Taxonomy" id="1001240"/>
    <lineage>
        <taxon>Bacteria</taxon>
        <taxon>Bacillati</taxon>
        <taxon>Actinomycetota</taxon>
        <taxon>Actinomycetes</taxon>
        <taxon>Micrococcales</taxon>
        <taxon>Microbacteriaceae</taxon>
        <taxon>Cryobacterium</taxon>
    </lineage>
</organism>
<evidence type="ECO:0000313" key="2">
    <source>
        <dbReference type="EMBL" id="MBB5639971.1"/>
    </source>
</evidence>
<dbReference type="EMBL" id="JACHBQ010000001">
    <property type="protein sequence ID" value="MBB5639971.1"/>
    <property type="molecule type" value="Genomic_DNA"/>
</dbReference>
<gene>
    <name evidence="2" type="ORF">BJ997_000519</name>
    <name evidence="1" type="ORF">GY21_19695</name>
</gene>
<name>A0A099J0L9_9MICO</name>
<sequence>MMITRLEPNEIFVFGSNATGHHLGGAAADAHANFGAIWGEGHGLHGRSYAIDTMSGLEVLAAEVAAFLSLAQAHAELRFLVTELGCGIGGYSPEQIAPLFNAATDNVMLPARFRSVLSAGRGA</sequence>
<dbReference type="RefSeq" id="WP_035840121.1">
    <property type="nucleotide sequence ID" value="NZ_JACHBQ010000001.1"/>
</dbReference>
<accession>A0A099J0L9</accession>
<dbReference type="Proteomes" id="UP000029864">
    <property type="component" value="Unassembled WGS sequence"/>
</dbReference>
<dbReference type="OrthoDB" id="489040at2"/>
<dbReference type="AlphaFoldDB" id="A0A099J0L9"/>
<dbReference type="Proteomes" id="UP000561726">
    <property type="component" value="Unassembled WGS sequence"/>
</dbReference>
<reference evidence="2 4" key="2">
    <citation type="submission" date="2020-08" db="EMBL/GenBank/DDBJ databases">
        <title>Sequencing the genomes of 1000 actinobacteria strains.</title>
        <authorList>
            <person name="Klenk H.-P."/>
        </authorList>
    </citation>
    <scope>NUCLEOTIDE SEQUENCE [LARGE SCALE GENOMIC DNA]</scope>
    <source>
        <strain evidence="2 4">DSM 21065</strain>
    </source>
</reference>
<comment type="caution">
    <text evidence="1">The sequence shown here is derived from an EMBL/GenBank/DDBJ whole genome shotgun (WGS) entry which is preliminary data.</text>
</comment>
<dbReference type="eggNOG" id="COG1595">
    <property type="taxonomic scope" value="Bacteria"/>
</dbReference>
<evidence type="ECO:0000313" key="4">
    <source>
        <dbReference type="Proteomes" id="UP000561726"/>
    </source>
</evidence>
<evidence type="ECO:0000313" key="3">
    <source>
        <dbReference type="Proteomes" id="UP000029864"/>
    </source>
</evidence>
<reference evidence="1 3" key="1">
    <citation type="submission" date="2014-08" db="EMBL/GenBank/DDBJ databases">
        <authorList>
            <person name="Sisinthy S."/>
        </authorList>
    </citation>
    <scope>NUCLEOTIDE SEQUENCE [LARGE SCALE GENOMIC DNA]</scope>
    <source>
        <strain evidence="1 3">RuG17</strain>
    </source>
</reference>
<proteinExistence type="predicted"/>
<keyword evidence="3" id="KW-1185">Reference proteome</keyword>
<protein>
    <submittedName>
        <fullName evidence="1">Uncharacterized protein</fullName>
    </submittedName>
</protein>
<dbReference type="EMBL" id="JPXF01000130">
    <property type="protein sequence ID" value="KGJ71806.1"/>
    <property type="molecule type" value="Genomic_DNA"/>
</dbReference>
<dbReference type="STRING" id="1001240.GY21_19695"/>